<feature type="transmembrane region" description="Helical" evidence="7">
    <location>
        <begin position="302"/>
        <end position="321"/>
    </location>
</feature>
<dbReference type="PANTHER" id="PTHR23513:SF6">
    <property type="entry name" value="MAJOR FACILITATOR SUPERFAMILY ASSOCIATED DOMAIN-CONTAINING PROTEIN"/>
    <property type="match status" value="1"/>
</dbReference>
<keyword evidence="5 7" id="KW-1133">Transmembrane helix</keyword>
<feature type="transmembrane region" description="Helical" evidence="7">
    <location>
        <begin position="257"/>
        <end position="282"/>
    </location>
</feature>
<evidence type="ECO:0000256" key="4">
    <source>
        <dbReference type="ARBA" id="ARBA00022692"/>
    </source>
</evidence>
<dbReference type="GO" id="GO:0022857">
    <property type="term" value="F:transmembrane transporter activity"/>
    <property type="evidence" value="ECO:0007669"/>
    <property type="project" value="InterPro"/>
</dbReference>
<keyword evidence="4 7" id="KW-0812">Transmembrane</keyword>
<gene>
    <name evidence="9" type="ORF">GBAR_LOCUS19159</name>
</gene>
<dbReference type="SUPFAM" id="SSF103473">
    <property type="entry name" value="MFS general substrate transporter"/>
    <property type="match status" value="1"/>
</dbReference>
<sequence length="473" mass="50762">MGKDSAQGLSQDAKVKTINLGGSEEDLAEQALGVSRVIRFKEAASRRVPPALRYPAYRTYWLGTLASVSGFQMLTFGILWVTYELTQSPLFLGYVAAVNALPAIALNLFGGVFADMFDKRRLIIACQLVTATLIFILALMTMFDVLHIYYLLLIAFFAGAVNAFDQPARQALYPHLIDRSVMMSAVSLNAAIWQGTRIVAPAFAGFIIAYLGTSTSFFISGAGFVTMAVVIAAIKLPEIPRGGSGNAARDLLDGMKFIAGNSVFSFLIGMTFFNSFFGMAYIFMMPIFAVEILKVGADGQGILMGVGGVGALVTTMLLGSIGNFRQKGLMLIGGAVAFGVALLLFGLTSQVYPSYYLVMAIMLFIGIFNSIYMISIMSSLQMMVPNSMRGRVMGFYGMTWSIMPLGGMQGNWIANYLGAPMAVIIGGVAVIAFAVGPAMLNRQVRNISTLLNQVEQVMAAGRQQAQPTAPSGD</sequence>
<keyword evidence="3" id="KW-1003">Cell membrane</keyword>
<dbReference type="CDD" id="cd06173">
    <property type="entry name" value="MFS_MefA_like"/>
    <property type="match status" value="1"/>
</dbReference>
<dbReference type="PANTHER" id="PTHR23513">
    <property type="entry name" value="INTEGRAL MEMBRANE EFFLUX PROTEIN-RELATED"/>
    <property type="match status" value="1"/>
</dbReference>
<dbReference type="EMBL" id="CASHTH010002708">
    <property type="protein sequence ID" value="CAI8033980.1"/>
    <property type="molecule type" value="Genomic_DNA"/>
</dbReference>
<evidence type="ECO:0000313" key="9">
    <source>
        <dbReference type="EMBL" id="CAI8033980.1"/>
    </source>
</evidence>
<proteinExistence type="predicted"/>
<feature type="transmembrane region" description="Helical" evidence="7">
    <location>
        <begin position="122"/>
        <end position="142"/>
    </location>
</feature>
<feature type="transmembrane region" description="Helical" evidence="7">
    <location>
        <begin position="89"/>
        <end position="110"/>
    </location>
</feature>
<feature type="transmembrane region" description="Helical" evidence="7">
    <location>
        <begin position="148"/>
        <end position="165"/>
    </location>
</feature>
<dbReference type="Proteomes" id="UP001174909">
    <property type="component" value="Unassembled WGS sequence"/>
</dbReference>
<dbReference type="InterPro" id="IPR036259">
    <property type="entry name" value="MFS_trans_sf"/>
</dbReference>
<feature type="transmembrane region" description="Helical" evidence="7">
    <location>
        <begin position="354"/>
        <end position="374"/>
    </location>
</feature>
<keyword evidence="10" id="KW-1185">Reference proteome</keyword>
<dbReference type="Pfam" id="PF05977">
    <property type="entry name" value="MFS_3"/>
    <property type="match status" value="1"/>
</dbReference>
<keyword evidence="2" id="KW-0813">Transport</keyword>
<feature type="transmembrane region" description="Helical" evidence="7">
    <location>
        <begin position="328"/>
        <end position="348"/>
    </location>
</feature>
<accession>A0AA35SPR1</accession>
<feature type="transmembrane region" description="Helical" evidence="7">
    <location>
        <begin position="60"/>
        <end position="83"/>
    </location>
</feature>
<dbReference type="GO" id="GO:0005886">
    <property type="term" value="C:plasma membrane"/>
    <property type="evidence" value="ECO:0007669"/>
    <property type="project" value="UniProtKB-SubCell"/>
</dbReference>
<evidence type="ECO:0000256" key="2">
    <source>
        <dbReference type="ARBA" id="ARBA00022448"/>
    </source>
</evidence>
<evidence type="ECO:0000256" key="7">
    <source>
        <dbReference type="SAM" id="Phobius"/>
    </source>
</evidence>
<protein>
    <submittedName>
        <fullName evidence="9">Staphyloferrin A transporter</fullName>
    </submittedName>
</protein>
<feature type="transmembrane region" description="Helical" evidence="7">
    <location>
        <begin position="395"/>
        <end position="414"/>
    </location>
</feature>
<evidence type="ECO:0000256" key="6">
    <source>
        <dbReference type="ARBA" id="ARBA00023136"/>
    </source>
</evidence>
<dbReference type="Gene3D" id="1.20.1250.20">
    <property type="entry name" value="MFS general substrate transporter like domains"/>
    <property type="match status" value="1"/>
</dbReference>
<feature type="transmembrane region" description="Helical" evidence="7">
    <location>
        <begin position="217"/>
        <end position="236"/>
    </location>
</feature>
<feature type="domain" description="Major facilitator superfamily (MFS) profile" evidence="8">
    <location>
        <begin position="56"/>
        <end position="444"/>
    </location>
</feature>
<reference evidence="9" key="1">
    <citation type="submission" date="2023-03" db="EMBL/GenBank/DDBJ databases">
        <authorList>
            <person name="Steffen K."/>
            <person name="Cardenas P."/>
        </authorList>
    </citation>
    <scope>NUCLEOTIDE SEQUENCE</scope>
</reference>
<feature type="transmembrane region" description="Helical" evidence="7">
    <location>
        <begin position="420"/>
        <end position="440"/>
    </location>
</feature>
<name>A0AA35SPR1_GEOBA</name>
<dbReference type="InterPro" id="IPR020846">
    <property type="entry name" value="MFS_dom"/>
</dbReference>
<dbReference type="InterPro" id="IPR010290">
    <property type="entry name" value="TM_effector"/>
</dbReference>
<comment type="caution">
    <text evidence="9">The sequence shown here is derived from an EMBL/GenBank/DDBJ whole genome shotgun (WGS) entry which is preliminary data.</text>
</comment>
<evidence type="ECO:0000313" key="10">
    <source>
        <dbReference type="Proteomes" id="UP001174909"/>
    </source>
</evidence>
<dbReference type="AlphaFoldDB" id="A0AA35SPR1"/>
<evidence type="ECO:0000259" key="8">
    <source>
        <dbReference type="PROSITE" id="PS50850"/>
    </source>
</evidence>
<dbReference type="PROSITE" id="PS50850">
    <property type="entry name" value="MFS"/>
    <property type="match status" value="1"/>
</dbReference>
<keyword evidence="6 7" id="KW-0472">Membrane</keyword>
<evidence type="ECO:0000256" key="1">
    <source>
        <dbReference type="ARBA" id="ARBA00004651"/>
    </source>
</evidence>
<organism evidence="9 10">
    <name type="scientific">Geodia barretti</name>
    <name type="common">Barrett's horny sponge</name>
    <dbReference type="NCBI Taxonomy" id="519541"/>
    <lineage>
        <taxon>Eukaryota</taxon>
        <taxon>Metazoa</taxon>
        <taxon>Porifera</taxon>
        <taxon>Demospongiae</taxon>
        <taxon>Heteroscleromorpha</taxon>
        <taxon>Tetractinellida</taxon>
        <taxon>Astrophorina</taxon>
        <taxon>Geodiidae</taxon>
        <taxon>Geodia</taxon>
    </lineage>
</organism>
<evidence type="ECO:0000256" key="3">
    <source>
        <dbReference type="ARBA" id="ARBA00022475"/>
    </source>
</evidence>
<comment type="subcellular location">
    <subcellularLocation>
        <location evidence="1">Cell membrane</location>
        <topology evidence="1">Multi-pass membrane protein</topology>
    </subcellularLocation>
</comment>
<feature type="transmembrane region" description="Helical" evidence="7">
    <location>
        <begin position="186"/>
        <end position="211"/>
    </location>
</feature>
<evidence type="ECO:0000256" key="5">
    <source>
        <dbReference type="ARBA" id="ARBA00022989"/>
    </source>
</evidence>